<feature type="non-terminal residue" evidence="1">
    <location>
        <position position="40"/>
    </location>
</feature>
<evidence type="ECO:0000313" key="1">
    <source>
        <dbReference type="EMBL" id="OEG70219.1"/>
    </source>
</evidence>
<keyword evidence="1" id="KW-0489">Methyltransferase</keyword>
<accession>A0A1E5IIA3</accession>
<dbReference type="AlphaFoldDB" id="A0A1E5IIA3"/>
<protein>
    <submittedName>
        <fullName evidence="1">Site-specific DNA-methyltransferase (Type III DNA modification enzyme)</fullName>
    </submittedName>
</protein>
<dbReference type="EMBL" id="LNVX01000422">
    <property type="protein sequence ID" value="OEG70219.1"/>
    <property type="molecule type" value="Genomic_DNA"/>
</dbReference>
<organism evidence="1 2">
    <name type="scientific">Endomicrobium trichonymphae</name>
    <dbReference type="NCBI Taxonomy" id="1408204"/>
    <lineage>
        <taxon>Bacteria</taxon>
        <taxon>Pseudomonadati</taxon>
        <taxon>Elusimicrobiota</taxon>
        <taxon>Endomicrobiia</taxon>
        <taxon>Endomicrobiales</taxon>
        <taxon>Endomicrobiaceae</taxon>
        <taxon>Candidatus Endomicrobiellum</taxon>
    </lineage>
</organism>
<keyword evidence="2" id="KW-1185">Reference proteome</keyword>
<comment type="caution">
    <text evidence="1">The sequence shown here is derived from an EMBL/GenBank/DDBJ whole genome shotgun (WGS) entry which is preliminary data.</text>
</comment>
<evidence type="ECO:0000313" key="2">
    <source>
        <dbReference type="Proteomes" id="UP000095237"/>
    </source>
</evidence>
<dbReference type="Proteomes" id="UP000095237">
    <property type="component" value="Unassembled WGS sequence"/>
</dbReference>
<sequence length="40" mass="4821">MQNFSKESLNITEEKLNKFKQLFPEVFSEGKVDFERLKLQ</sequence>
<dbReference type="GO" id="GO:0008168">
    <property type="term" value="F:methyltransferase activity"/>
    <property type="evidence" value="ECO:0007669"/>
    <property type="project" value="UniProtKB-KW"/>
</dbReference>
<gene>
    <name evidence="1" type="ORF">ATZ36_05545</name>
</gene>
<keyword evidence="1" id="KW-0808">Transferase</keyword>
<dbReference type="GO" id="GO:0032259">
    <property type="term" value="P:methylation"/>
    <property type="evidence" value="ECO:0007669"/>
    <property type="project" value="UniProtKB-KW"/>
</dbReference>
<proteinExistence type="predicted"/>
<name>A0A1E5IIA3_ENDTX</name>
<reference evidence="1 2" key="1">
    <citation type="submission" date="2015-11" db="EMBL/GenBank/DDBJ databases">
        <title>Evidence for parallel genomic evolution in an endosymbiosis of termite gut flagellates.</title>
        <authorList>
            <person name="Zheng H."/>
        </authorList>
    </citation>
    <scope>NUCLEOTIDE SEQUENCE [LARGE SCALE GENOMIC DNA]</scope>
    <source>
        <strain evidence="1 2">CET450</strain>
    </source>
</reference>